<sequence length="60" mass="6858">MSVVANKTNNVVEFKGKGRKNASGKAIADYLGKIKPFHLQSEEYQKSSRDAIREEEEEWD</sequence>
<dbReference type="EMBL" id="JBHIRY010000004">
    <property type="protein sequence ID" value="MFB5760048.1"/>
    <property type="molecule type" value="Genomic_DNA"/>
</dbReference>
<evidence type="ECO:0000313" key="1">
    <source>
        <dbReference type="EMBL" id="MFB5760048.1"/>
    </source>
</evidence>
<name>A0ABV5BYG4_9BACL</name>
<reference evidence="1 2" key="1">
    <citation type="submission" date="2024-09" db="EMBL/GenBank/DDBJ databases">
        <title>Paenibacillus zeirhizospherea sp. nov., isolated from surface of the maize (Zea mays) roots in a horticulture field, Hungary.</title>
        <authorList>
            <person name="Marton D."/>
            <person name="Farkas M."/>
            <person name="Bedics A."/>
            <person name="Toth E."/>
            <person name="Tancsics A."/>
            <person name="Boka K."/>
            <person name="Marati G."/>
            <person name="Kriszt B."/>
            <person name="Cserhati M."/>
        </authorList>
    </citation>
    <scope>NUCLEOTIDE SEQUENCE [LARGE SCALE GENOMIC DNA]</scope>
    <source>
        <strain evidence="1 2">JCM 18446</strain>
    </source>
</reference>
<gene>
    <name evidence="1" type="ORF">ACE5LO_06540</name>
</gene>
<keyword evidence="2" id="KW-1185">Reference proteome</keyword>
<evidence type="ECO:0000313" key="2">
    <source>
        <dbReference type="Proteomes" id="UP001580430"/>
    </source>
</evidence>
<protein>
    <submittedName>
        <fullName evidence="1">Uncharacterized protein</fullName>
    </submittedName>
</protein>
<dbReference type="Proteomes" id="UP001580430">
    <property type="component" value="Unassembled WGS sequence"/>
</dbReference>
<organism evidence="1 2">
    <name type="scientific">Paenibacillus medicaginis</name>
    <dbReference type="NCBI Taxonomy" id="1470560"/>
    <lineage>
        <taxon>Bacteria</taxon>
        <taxon>Bacillati</taxon>
        <taxon>Bacillota</taxon>
        <taxon>Bacilli</taxon>
        <taxon>Bacillales</taxon>
        <taxon>Paenibacillaceae</taxon>
        <taxon>Paenibacillus</taxon>
    </lineage>
</organism>
<accession>A0ABV5BYG4</accession>
<proteinExistence type="predicted"/>
<dbReference type="RefSeq" id="WP_375519214.1">
    <property type="nucleotide sequence ID" value="NZ_JBHIRY010000004.1"/>
</dbReference>
<comment type="caution">
    <text evidence="1">The sequence shown here is derived from an EMBL/GenBank/DDBJ whole genome shotgun (WGS) entry which is preliminary data.</text>
</comment>